<dbReference type="FunFam" id="3.50.30.80:FF:000001">
    <property type="entry name" value="Dihydroxy-acid dehydratase"/>
    <property type="match status" value="1"/>
</dbReference>
<dbReference type="PANTHER" id="PTHR43661">
    <property type="entry name" value="D-XYLONATE DEHYDRATASE"/>
    <property type="match status" value="1"/>
</dbReference>
<dbReference type="EC" id="4.2.1.9" evidence="8"/>
<dbReference type="InterPro" id="IPR037237">
    <property type="entry name" value="IlvD/EDD_N"/>
</dbReference>
<organism evidence="8 9">
    <name type="scientific">Salmonella enterica subsp. enterica serovar Uganda str. R8-3404</name>
    <dbReference type="NCBI Taxonomy" id="913083"/>
    <lineage>
        <taxon>Bacteria</taxon>
        <taxon>Pseudomonadati</taxon>
        <taxon>Pseudomonadota</taxon>
        <taxon>Gammaproteobacteria</taxon>
        <taxon>Enterobacterales</taxon>
        <taxon>Enterobacteriaceae</taxon>
        <taxon>Salmonella</taxon>
    </lineage>
</organism>
<dbReference type="Pfam" id="PF24877">
    <property type="entry name" value="ILV_EDD_C"/>
    <property type="match status" value="1"/>
</dbReference>
<dbReference type="SUPFAM" id="SSF52016">
    <property type="entry name" value="LeuD/IlvD-like"/>
    <property type="match status" value="1"/>
</dbReference>
<dbReference type="EMBL" id="AFCV01001243">
    <property type="protein sequence ID" value="EHC86669.1"/>
    <property type="molecule type" value="Genomic_DNA"/>
</dbReference>
<dbReference type="PROSITE" id="PS00887">
    <property type="entry name" value="ILVD_EDD_2"/>
    <property type="match status" value="1"/>
</dbReference>
<keyword evidence="2" id="KW-0479">Metal-binding</keyword>
<keyword evidence="3" id="KW-0408">Iron</keyword>
<dbReference type="Proteomes" id="UP000003915">
    <property type="component" value="Unassembled WGS sequence"/>
</dbReference>
<evidence type="ECO:0000259" key="6">
    <source>
        <dbReference type="Pfam" id="PF00920"/>
    </source>
</evidence>
<evidence type="ECO:0000313" key="9">
    <source>
        <dbReference type="Proteomes" id="UP000003915"/>
    </source>
</evidence>
<feature type="domain" description="Dihydroxy-acid/6-phosphogluconate dehydratase N-terminal" evidence="6">
    <location>
        <begin position="1"/>
        <end position="256"/>
    </location>
</feature>
<sequence length="485" mass="52476">MNYILASREAIANMVEIHASVVPYDAGILISSCDKSIPAHLIAAARLNLPLLHIPGGSMRPAPNMSTSDLGGITAKLKKGEIGIQQVEAMQQCGCPTAGACQFMGTASTMQCMSEALGLALPGSALLPSTLAEIRRVARTAGHQALYLAEKNITTHKILTPAAFENAIKVHAAIGGSTNAMIHLPAIAHELGWELKPELFDRINNEIPYLTNIQPSGEYVTEMMWFAGGVPMVQWYLRDYLDLDVLTVTGRTLGDNLEMLHQSGFFTRNHGYLNNYKVSPEEVIRKPENATKKGSIAVLKGNIAPEGAVIKYAACAPDMHHHTGPARVFNSEEDAQQAIIHNHIEPGDVIFIRYEGAKGSGAPEMLMTTDAIVYDKRLDGKVALITDGRFSGATSGPCVGHVSPEAADGGPIALVEDGDLIEMDVKGRKLNIVGIDGMPKTEEEIRRCLEERRASWKKPDYSNRRGVFKQFTANATSLMAGAWLK</sequence>
<dbReference type="GO" id="GO:0051536">
    <property type="term" value="F:iron-sulfur cluster binding"/>
    <property type="evidence" value="ECO:0007669"/>
    <property type="project" value="UniProtKB-KW"/>
</dbReference>
<protein>
    <submittedName>
        <fullName evidence="8">Dihydroxyacid dehydratase</fullName>
        <ecNumber evidence="8">4.2.1.9</ecNumber>
    </submittedName>
</protein>
<proteinExistence type="inferred from homology"/>
<dbReference type="GO" id="GO:0046872">
    <property type="term" value="F:metal ion binding"/>
    <property type="evidence" value="ECO:0007669"/>
    <property type="project" value="UniProtKB-KW"/>
</dbReference>
<dbReference type="AlphaFoldDB" id="A0A6C8GXG0"/>
<feature type="domain" description="Dihydroxy-acid/6-phosphogluconate dehydratase C-terminal" evidence="7">
    <location>
        <begin position="282"/>
        <end position="482"/>
    </location>
</feature>
<dbReference type="Pfam" id="PF00920">
    <property type="entry name" value="ILVD_EDD_N"/>
    <property type="match status" value="1"/>
</dbReference>
<gene>
    <name evidence="8" type="ORF">LTSEUGA_4942</name>
</gene>
<comment type="similarity">
    <text evidence="1">Belongs to the IlvD/Edd family.</text>
</comment>
<evidence type="ECO:0000313" key="8">
    <source>
        <dbReference type="EMBL" id="EHC86669.1"/>
    </source>
</evidence>
<dbReference type="GO" id="GO:0005829">
    <property type="term" value="C:cytosol"/>
    <property type="evidence" value="ECO:0007669"/>
    <property type="project" value="TreeGrafter"/>
</dbReference>
<dbReference type="SUPFAM" id="SSF143975">
    <property type="entry name" value="IlvD/EDD N-terminal domain-like"/>
    <property type="match status" value="1"/>
</dbReference>
<dbReference type="PROSITE" id="PS00886">
    <property type="entry name" value="ILVD_EDD_1"/>
    <property type="match status" value="1"/>
</dbReference>
<evidence type="ECO:0000256" key="3">
    <source>
        <dbReference type="ARBA" id="ARBA00023004"/>
    </source>
</evidence>
<dbReference type="Gene3D" id="3.50.30.80">
    <property type="entry name" value="IlvD/EDD C-terminal domain-like"/>
    <property type="match status" value="1"/>
</dbReference>
<keyword evidence="4" id="KW-0411">Iron-sulfur</keyword>
<dbReference type="InterPro" id="IPR056740">
    <property type="entry name" value="ILV_EDD_C"/>
</dbReference>
<dbReference type="GO" id="GO:0004160">
    <property type="term" value="F:dihydroxy-acid dehydratase activity"/>
    <property type="evidence" value="ECO:0007669"/>
    <property type="project" value="UniProtKB-EC"/>
</dbReference>
<dbReference type="InterPro" id="IPR000581">
    <property type="entry name" value="ILV_EDD_N"/>
</dbReference>
<evidence type="ECO:0000256" key="2">
    <source>
        <dbReference type="ARBA" id="ARBA00022723"/>
    </source>
</evidence>
<dbReference type="InterPro" id="IPR042096">
    <property type="entry name" value="Dihydro-acid_dehy_C"/>
</dbReference>
<evidence type="ECO:0000259" key="7">
    <source>
        <dbReference type="Pfam" id="PF24877"/>
    </source>
</evidence>
<name>A0A6C8GXG0_SALET</name>
<dbReference type="InterPro" id="IPR020558">
    <property type="entry name" value="DiOHA_6PGluconate_deHydtase_CS"/>
</dbReference>
<evidence type="ECO:0000256" key="4">
    <source>
        <dbReference type="ARBA" id="ARBA00023014"/>
    </source>
</evidence>
<evidence type="ECO:0000256" key="5">
    <source>
        <dbReference type="ARBA" id="ARBA00023239"/>
    </source>
</evidence>
<comment type="caution">
    <text evidence="8">The sequence shown here is derived from an EMBL/GenBank/DDBJ whole genome shotgun (WGS) entry which is preliminary data.</text>
</comment>
<evidence type="ECO:0000256" key="1">
    <source>
        <dbReference type="ARBA" id="ARBA00006486"/>
    </source>
</evidence>
<accession>A0A6C8GXG0</accession>
<dbReference type="PANTHER" id="PTHR43661:SF3">
    <property type="entry name" value="D-XYLONATE DEHYDRATASE YAGF-RELATED"/>
    <property type="match status" value="1"/>
</dbReference>
<reference evidence="8 9" key="1">
    <citation type="journal article" date="2011" name="BMC Genomics">
        <title>Genome sequencing reveals diversification of virulence factor content and possible host adaptation in distinct subpopulations of Salmonella enterica.</title>
        <authorList>
            <person name="den Bakker H.C."/>
            <person name="Moreno Switt A.I."/>
            <person name="Govoni G."/>
            <person name="Cummings C.A."/>
            <person name="Ranieri M.L."/>
            <person name="Degoricija L."/>
            <person name="Hoelzer K."/>
            <person name="Rodriguez-Rivera L.D."/>
            <person name="Brown S."/>
            <person name="Bolchacova E."/>
            <person name="Furtado M.R."/>
            <person name="Wiedmann M."/>
        </authorList>
    </citation>
    <scope>NUCLEOTIDE SEQUENCE [LARGE SCALE GENOMIC DNA]</scope>
    <source>
        <strain evidence="8 9">R8-3404</strain>
    </source>
</reference>
<keyword evidence="5 8" id="KW-0456">Lyase</keyword>